<sequence length="135" mass="14716">MIVTLTVTVVSVISQQQQQHHQQQQQQQQQTTEATNPTTIKTPPPSTAATTATTTKQIGSPNCYNCLGCSSVDEGTTQVVEDEFMSCMTTLVLDSLLVIRGGSYEEHPDGECIGNTQTFSCWCTGECCNDKTIDY</sequence>
<evidence type="ECO:0000313" key="2">
    <source>
        <dbReference type="EMBL" id="CAL4085827.1"/>
    </source>
</evidence>
<dbReference type="AlphaFoldDB" id="A0AAV2QHH9"/>
<evidence type="ECO:0000313" key="3">
    <source>
        <dbReference type="Proteomes" id="UP001497623"/>
    </source>
</evidence>
<gene>
    <name evidence="2" type="ORF">MNOR_LOCUS12822</name>
</gene>
<accession>A0AAV2QHH9</accession>
<name>A0AAV2QHH9_MEGNR</name>
<keyword evidence="3" id="KW-1185">Reference proteome</keyword>
<proteinExistence type="predicted"/>
<dbReference type="EMBL" id="CAXKWB010007154">
    <property type="protein sequence ID" value="CAL4085827.1"/>
    <property type="molecule type" value="Genomic_DNA"/>
</dbReference>
<feature type="region of interest" description="Disordered" evidence="1">
    <location>
        <begin position="21"/>
        <end position="54"/>
    </location>
</feature>
<dbReference type="Proteomes" id="UP001497623">
    <property type="component" value="Unassembled WGS sequence"/>
</dbReference>
<comment type="caution">
    <text evidence="2">The sequence shown here is derived from an EMBL/GenBank/DDBJ whole genome shotgun (WGS) entry which is preliminary data.</text>
</comment>
<reference evidence="2 3" key="1">
    <citation type="submission" date="2024-05" db="EMBL/GenBank/DDBJ databases">
        <authorList>
            <person name="Wallberg A."/>
        </authorList>
    </citation>
    <scope>NUCLEOTIDE SEQUENCE [LARGE SCALE GENOMIC DNA]</scope>
</reference>
<evidence type="ECO:0000256" key="1">
    <source>
        <dbReference type="SAM" id="MobiDB-lite"/>
    </source>
</evidence>
<protein>
    <submittedName>
        <fullName evidence="2">Uncharacterized protein</fullName>
    </submittedName>
</protein>
<organism evidence="2 3">
    <name type="scientific">Meganyctiphanes norvegica</name>
    <name type="common">Northern krill</name>
    <name type="synonym">Thysanopoda norvegica</name>
    <dbReference type="NCBI Taxonomy" id="48144"/>
    <lineage>
        <taxon>Eukaryota</taxon>
        <taxon>Metazoa</taxon>
        <taxon>Ecdysozoa</taxon>
        <taxon>Arthropoda</taxon>
        <taxon>Crustacea</taxon>
        <taxon>Multicrustacea</taxon>
        <taxon>Malacostraca</taxon>
        <taxon>Eumalacostraca</taxon>
        <taxon>Eucarida</taxon>
        <taxon>Euphausiacea</taxon>
        <taxon>Euphausiidae</taxon>
        <taxon>Meganyctiphanes</taxon>
    </lineage>
</organism>